<reference evidence="4 5" key="1">
    <citation type="submission" date="2019-09" db="EMBL/GenBank/DDBJ databases">
        <authorList>
            <person name="Brejova B."/>
        </authorList>
    </citation>
    <scope>NUCLEOTIDE SEQUENCE [LARGE SCALE GENOMIC DNA]</scope>
</reference>
<dbReference type="PANTHER" id="PTHR33741:SF5">
    <property type="entry name" value="TRANSMEMBRANE PROTEIN DDB_G0269096-RELATED"/>
    <property type="match status" value="1"/>
</dbReference>
<dbReference type="AlphaFoldDB" id="A0A5E8C071"/>
<protein>
    <recommendedName>
        <fullName evidence="3">HPP transmembrane region domain-containing protein</fullName>
    </recommendedName>
</protein>
<dbReference type="PANTHER" id="PTHR33741">
    <property type="entry name" value="TRANSMEMBRANE PROTEIN DDB_G0269096-RELATED"/>
    <property type="match status" value="1"/>
</dbReference>
<dbReference type="InterPro" id="IPR058581">
    <property type="entry name" value="TM_HPP"/>
</dbReference>
<name>A0A5E8C071_9ASCO</name>
<feature type="domain" description="HPP transmembrane region" evidence="3">
    <location>
        <begin position="92"/>
        <end position="258"/>
    </location>
</feature>
<feature type="region of interest" description="Disordered" evidence="1">
    <location>
        <begin position="481"/>
        <end position="507"/>
    </location>
</feature>
<keyword evidence="5" id="KW-1185">Reference proteome</keyword>
<feature type="compositionally biased region" description="Basic and acidic residues" evidence="1">
    <location>
        <begin position="316"/>
        <end position="325"/>
    </location>
</feature>
<dbReference type="RefSeq" id="XP_031854710.1">
    <property type="nucleotide sequence ID" value="XM_031998819.1"/>
</dbReference>
<dbReference type="GeneID" id="43582919"/>
<evidence type="ECO:0000259" key="3">
    <source>
        <dbReference type="Pfam" id="PF04982"/>
    </source>
</evidence>
<feature type="region of interest" description="Disordered" evidence="1">
    <location>
        <begin position="316"/>
        <end position="335"/>
    </location>
</feature>
<evidence type="ECO:0000313" key="4">
    <source>
        <dbReference type="EMBL" id="VVT54495.1"/>
    </source>
</evidence>
<feature type="transmembrane region" description="Helical" evidence="2">
    <location>
        <begin position="97"/>
        <end position="117"/>
    </location>
</feature>
<evidence type="ECO:0000313" key="5">
    <source>
        <dbReference type="Proteomes" id="UP000398389"/>
    </source>
</evidence>
<dbReference type="Proteomes" id="UP000398389">
    <property type="component" value="Unassembled WGS sequence"/>
</dbReference>
<dbReference type="OrthoDB" id="2016548at2759"/>
<feature type="region of interest" description="Disordered" evidence="1">
    <location>
        <begin position="372"/>
        <end position="425"/>
    </location>
</feature>
<evidence type="ECO:0000256" key="2">
    <source>
        <dbReference type="SAM" id="Phobius"/>
    </source>
</evidence>
<organism evidence="4 5">
    <name type="scientific">Magnusiomyces paraingens</name>
    <dbReference type="NCBI Taxonomy" id="2606893"/>
    <lineage>
        <taxon>Eukaryota</taxon>
        <taxon>Fungi</taxon>
        <taxon>Dikarya</taxon>
        <taxon>Ascomycota</taxon>
        <taxon>Saccharomycotina</taxon>
        <taxon>Dipodascomycetes</taxon>
        <taxon>Dipodascales</taxon>
        <taxon>Dipodascaceae</taxon>
        <taxon>Magnusiomyces</taxon>
    </lineage>
</organism>
<feature type="transmembrane region" description="Helical" evidence="2">
    <location>
        <begin position="129"/>
        <end position="148"/>
    </location>
</feature>
<feature type="compositionally biased region" description="Low complexity" evidence="1">
    <location>
        <begin position="372"/>
        <end position="387"/>
    </location>
</feature>
<dbReference type="Pfam" id="PF04982">
    <property type="entry name" value="TM_HPP"/>
    <property type="match status" value="1"/>
</dbReference>
<dbReference type="EMBL" id="CABVLU010000003">
    <property type="protein sequence ID" value="VVT54495.1"/>
    <property type="molecule type" value="Genomic_DNA"/>
</dbReference>
<keyword evidence="2" id="KW-0812">Transmembrane</keyword>
<feature type="compositionally biased region" description="Acidic residues" evidence="1">
    <location>
        <begin position="495"/>
        <end position="507"/>
    </location>
</feature>
<feature type="transmembrane region" description="Helical" evidence="2">
    <location>
        <begin position="230"/>
        <end position="250"/>
    </location>
</feature>
<keyword evidence="2" id="KW-1133">Transmembrane helix</keyword>
<keyword evidence="2" id="KW-0472">Membrane</keyword>
<feature type="transmembrane region" description="Helical" evidence="2">
    <location>
        <begin position="160"/>
        <end position="178"/>
    </location>
</feature>
<dbReference type="InterPro" id="IPR007065">
    <property type="entry name" value="HPP"/>
</dbReference>
<evidence type="ECO:0000256" key="1">
    <source>
        <dbReference type="SAM" id="MobiDB-lite"/>
    </source>
</evidence>
<accession>A0A5E8C071</accession>
<sequence length="561" mass="61087">MNRETSPPLTRADMTHDRQRTYRKFPRLHADKHLHKLNIDVDKHLNPYLVSSASFFQYLPNPVSRFFGYRDTRGNDVPLRRRGPPLRTKPLPDIVRSAWVLVATFSGLITTMCVMKYANTFNGNNKHHWTAPVIVPSWAAAAILIYNAVESPLGQPRNTFCGNLVSSFVGVAITKLFMLRAANEEHLWVCGALNVGVASIAMAVTKTVHPPGGAAALIAAVDPTIRGLGWFYIVVQIVTGLIMLSVACLFNNVQRRYPLYWWTPLTLRAVATPEVLEEEQKTTQQPQATTVTAPGAIVGESGGGPVERKLLMERNAARQPPEETVRAAPPGSSGSAATMYGVAAATAESTEERGGTALDLLPIKTAVDSLSSSLSSSSLNSSGSSNNYFANMGSVTSKHRRDRNAQQQEEEAEENTPQEYVGPAVTNDNRRLSHSLSHTLSRTITHVVSDTNYTQVVGTRPDDTGDLVLSGGTVLSRRPTRVSDVAVNGQQSDNQAEEEETIEPLTASEEEGPAVVVLPSHFMLPPGLELTEEEQVLLGRIQEQLKALAAARQNRSADDNV</sequence>
<gene>
    <name evidence="4" type="ORF">SAPINGB_P004104</name>
</gene>
<proteinExistence type="predicted"/>